<dbReference type="InterPro" id="IPR015422">
    <property type="entry name" value="PyrdxlP-dep_Trfase_small"/>
</dbReference>
<organism evidence="7 8">
    <name type="scientific">Thraustotheca clavata</name>
    <dbReference type="NCBI Taxonomy" id="74557"/>
    <lineage>
        <taxon>Eukaryota</taxon>
        <taxon>Sar</taxon>
        <taxon>Stramenopiles</taxon>
        <taxon>Oomycota</taxon>
        <taxon>Saprolegniomycetes</taxon>
        <taxon>Saprolegniales</taxon>
        <taxon>Achlyaceae</taxon>
        <taxon>Thraustotheca</taxon>
    </lineage>
</organism>
<dbReference type="GO" id="GO:0030170">
    <property type="term" value="F:pyridoxal phosphate binding"/>
    <property type="evidence" value="ECO:0007669"/>
    <property type="project" value="InterPro"/>
</dbReference>
<comment type="similarity">
    <text evidence="2">Belongs to the class-I pyridoxal-phosphate-dependent aminotransferase family.</text>
</comment>
<dbReference type="InterPro" id="IPR004839">
    <property type="entry name" value="Aminotransferase_I/II_large"/>
</dbReference>
<dbReference type="GO" id="GO:0016212">
    <property type="term" value="F:kynurenine-oxoglutarate transaminase activity"/>
    <property type="evidence" value="ECO:0007669"/>
    <property type="project" value="TreeGrafter"/>
</dbReference>
<dbReference type="Pfam" id="PF00155">
    <property type="entry name" value="Aminotran_1_2"/>
    <property type="match status" value="1"/>
</dbReference>
<dbReference type="AlphaFoldDB" id="A0A1V9ZX73"/>
<evidence type="ECO:0000256" key="2">
    <source>
        <dbReference type="ARBA" id="ARBA00007441"/>
    </source>
</evidence>
<evidence type="ECO:0000313" key="8">
    <source>
        <dbReference type="Proteomes" id="UP000243217"/>
    </source>
</evidence>
<keyword evidence="3" id="KW-0032">Aminotransferase</keyword>
<keyword evidence="4" id="KW-0808">Transferase</keyword>
<dbReference type="CDD" id="cd00609">
    <property type="entry name" value="AAT_like"/>
    <property type="match status" value="1"/>
</dbReference>
<dbReference type="InterPro" id="IPR015421">
    <property type="entry name" value="PyrdxlP-dep_Trfase_major"/>
</dbReference>
<sequence>MPKFSLRSLFKWRRTSSKKSIVTSPIKPIYETPESTPASSPQNSISDEIQVEEDTINKKIPVPVKIPMAYYFTSKTFVGGKKVAFTRLHYKQNRRRLIIYELDNVSSYPHIATFAHSGMIRFARQRVAVRAFSAAAETSVANNIGKNVFAEFSALAAKHGALNLGQGFPSFGTPGFLKDAAIQAIQAEHNQYTRPGGNPALVQVLAELYSPIYGRQLNPMTEIVTFTGAQEGIFCIFLSLLSKGDEVLILEPYFDAYINIAKLLGIKTVGLPLELSAEKKAKYNDPSCKESFSSKDLVLDLEKLEASITPNTKMIVLNTPHNPTGKVFSREELEGIAAIMRRHPQIIILSDEVYEFMCFEGTPHERIATFDGMYDRVISLFSAGKTFSCTGWRVGYAILPEHFALPVSKTHSAVPFCGALPFELAVAKGFQVAQNSGYLEELPQILQSKRDVVVDALTAANLKPIVPDGGYFVCCNVSTLDAYDEFRSFENQTDLENELRPDYQMAQKLCVEHGITVIPTSPFFTSIATQPSPAMVRIAYCKDDATIAKAVEIIKSF</sequence>
<comment type="cofactor">
    <cofactor evidence="1">
        <name>pyridoxal 5'-phosphate</name>
        <dbReference type="ChEBI" id="CHEBI:597326"/>
    </cofactor>
</comment>
<accession>A0A1V9ZX73</accession>
<dbReference type="SUPFAM" id="SSF53383">
    <property type="entry name" value="PLP-dependent transferases"/>
    <property type="match status" value="1"/>
</dbReference>
<evidence type="ECO:0000256" key="3">
    <source>
        <dbReference type="ARBA" id="ARBA00022576"/>
    </source>
</evidence>
<dbReference type="PANTHER" id="PTHR43807">
    <property type="entry name" value="FI04487P"/>
    <property type="match status" value="1"/>
</dbReference>
<dbReference type="FunFam" id="3.40.640.10:FF:000024">
    <property type="entry name" value="Kynurenine--oxoglutarate transaminase 3"/>
    <property type="match status" value="1"/>
</dbReference>
<dbReference type="EMBL" id="JNBS01001115">
    <property type="protein sequence ID" value="OQS02551.1"/>
    <property type="molecule type" value="Genomic_DNA"/>
</dbReference>
<dbReference type="PANTHER" id="PTHR43807:SF20">
    <property type="entry name" value="FI04487P"/>
    <property type="match status" value="1"/>
</dbReference>
<keyword evidence="5" id="KW-0663">Pyridoxal phosphate</keyword>
<comment type="caution">
    <text evidence="7">The sequence shown here is derived from an EMBL/GenBank/DDBJ whole genome shotgun (WGS) entry which is preliminary data.</text>
</comment>
<evidence type="ECO:0000259" key="6">
    <source>
        <dbReference type="Pfam" id="PF00155"/>
    </source>
</evidence>
<evidence type="ECO:0000256" key="4">
    <source>
        <dbReference type="ARBA" id="ARBA00022679"/>
    </source>
</evidence>
<evidence type="ECO:0000256" key="1">
    <source>
        <dbReference type="ARBA" id="ARBA00001933"/>
    </source>
</evidence>
<proteinExistence type="inferred from homology"/>
<dbReference type="InterPro" id="IPR015424">
    <property type="entry name" value="PyrdxlP-dep_Trfase"/>
</dbReference>
<keyword evidence="8" id="KW-1185">Reference proteome</keyword>
<name>A0A1V9ZX73_9STRA</name>
<evidence type="ECO:0000313" key="7">
    <source>
        <dbReference type="EMBL" id="OQS02551.1"/>
    </source>
</evidence>
<gene>
    <name evidence="7" type="ORF">THRCLA_05085</name>
</gene>
<evidence type="ECO:0000256" key="5">
    <source>
        <dbReference type="ARBA" id="ARBA00022898"/>
    </source>
</evidence>
<dbReference type="GO" id="GO:0005739">
    <property type="term" value="C:mitochondrion"/>
    <property type="evidence" value="ECO:0007669"/>
    <property type="project" value="TreeGrafter"/>
</dbReference>
<dbReference type="Gene3D" id="3.90.1150.10">
    <property type="entry name" value="Aspartate Aminotransferase, domain 1"/>
    <property type="match status" value="1"/>
</dbReference>
<dbReference type="STRING" id="74557.A0A1V9ZX73"/>
<protein>
    <submittedName>
        <fullName evidence="7">Kynurenine-oxoglutarate transaminase</fullName>
    </submittedName>
</protein>
<dbReference type="InterPro" id="IPR051326">
    <property type="entry name" value="Kynurenine-oxoglutarate_AT"/>
</dbReference>
<dbReference type="OrthoDB" id="7042322at2759"/>
<reference evidence="7 8" key="1">
    <citation type="journal article" date="2014" name="Genome Biol. Evol.">
        <title>The secreted proteins of Achlya hypogyna and Thraustotheca clavata identify the ancestral oomycete secretome and reveal gene acquisitions by horizontal gene transfer.</title>
        <authorList>
            <person name="Misner I."/>
            <person name="Blouin N."/>
            <person name="Leonard G."/>
            <person name="Richards T.A."/>
            <person name="Lane C.E."/>
        </authorList>
    </citation>
    <scope>NUCLEOTIDE SEQUENCE [LARGE SCALE GENOMIC DNA]</scope>
    <source>
        <strain evidence="7 8">ATCC 34112</strain>
    </source>
</reference>
<feature type="domain" description="Aminotransferase class I/classII large" evidence="6">
    <location>
        <begin position="162"/>
        <end position="554"/>
    </location>
</feature>
<dbReference type="Proteomes" id="UP000243217">
    <property type="component" value="Unassembled WGS sequence"/>
</dbReference>
<dbReference type="Gene3D" id="3.40.640.10">
    <property type="entry name" value="Type I PLP-dependent aspartate aminotransferase-like (Major domain)"/>
    <property type="match status" value="1"/>
</dbReference>